<evidence type="ECO:0008006" key="4">
    <source>
        <dbReference type="Google" id="ProtNLM"/>
    </source>
</evidence>
<protein>
    <recommendedName>
        <fullName evidence="4">Divergent polysaccharide deacetylase family protein</fullName>
    </recommendedName>
</protein>
<dbReference type="eggNOG" id="COG2861">
    <property type="taxonomic scope" value="Bacteria"/>
</dbReference>
<dbReference type="EMBL" id="NJBA01000007">
    <property type="protein sequence ID" value="OWP49147.1"/>
    <property type="molecule type" value="Genomic_DNA"/>
</dbReference>
<gene>
    <name evidence="2" type="ORF">CEG18_20655</name>
</gene>
<evidence type="ECO:0000256" key="1">
    <source>
        <dbReference type="SAM" id="SignalP"/>
    </source>
</evidence>
<dbReference type="InterPro" id="IPR011330">
    <property type="entry name" value="Glyco_hydro/deAcase_b/a-brl"/>
</dbReference>
<feature type="signal peptide" evidence="1">
    <location>
        <begin position="1"/>
        <end position="22"/>
    </location>
</feature>
<dbReference type="InterPro" id="IPR006837">
    <property type="entry name" value="Divergent_DAC"/>
</dbReference>
<dbReference type="SUPFAM" id="SSF88713">
    <property type="entry name" value="Glycoside hydrolase/deacetylase"/>
    <property type="match status" value="1"/>
</dbReference>
<dbReference type="AlphaFoldDB" id="A0A246F7F8"/>
<evidence type="ECO:0000313" key="2">
    <source>
        <dbReference type="EMBL" id="OWP49147.1"/>
    </source>
</evidence>
<dbReference type="PANTHER" id="PTHR30105:SF2">
    <property type="entry name" value="DIVERGENT POLYSACCHARIDE DEACETYLASE SUPERFAMILY"/>
    <property type="match status" value="1"/>
</dbReference>
<organism evidence="2 3">
    <name type="scientific">Pseudomonas nitroreducens</name>
    <dbReference type="NCBI Taxonomy" id="46680"/>
    <lineage>
        <taxon>Bacteria</taxon>
        <taxon>Pseudomonadati</taxon>
        <taxon>Pseudomonadota</taxon>
        <taxon>Gammaproteobacteria</taxon>
        <taxon>Pseudomonadales</taxon>
        <taxon>Pseudomonadaceae</taxon>
        <taxon>Pseudomonas</taxon>
    </lineage>
</organism>
<sequence length="260" mass="28176">MRPARLLFGLCLGALLCLPAAAAPRPDGGRPLISIVIDDLGQNLARDRQVLDISPAIALAIIPDTPHAAELAREAHHRGRTVMLHMPMDPAGGDYAWRPELTQEERAHRLDAALAKVPYAQGLNNHEGSRMTADRPAMAWLAAELQRRHLFLLDSRTSAATVAAAEAQKIGLASLSRDVFLDDDPSEAAVMEQMQRGLALARRQGTVVMIGHPKPATLAVLKRVLPTLKAQGFELVKPSLMIAERSNRAMAGHGQNGIYR</sequence>
<reference evidence="2 3" key="1">
    <citation type="submission" date="2017-06" db="EMBL/GenBank/DDBJ databases">
        <title>Draft genome of Pseudomonas nitroreducens DF05.</title>
        <authorList>
            <person name="Iyer R."/>
        </authorList>
    </citation>
    <scope>NUCLEOTIDE SEQUENCE [LARGE SCALE GENOMIC DNA]</scope>
    <source>
        <strain evidence="2 3">DF05</strain>
    </source>
</reference>
<dbReference type="CDD" id="cd10936">
    <property type="entry name" value="CE4_DAC2"/>
    <property type="match status" value="1"/>
</dbReference>
<dbReference type="STRING" id="46680.GCA_000807755_06769"/>
<dbReference type="Pfam" id="PF04748">
    <property type="entry name" value="Polysacc_deac_2"/>
    <property type="match status" value="1"/>
</dbReference>
<dbReference type="GO" id="GO:0005975">
    <property type="term" value="P:carbohydrate metabolic process"/>
    <property type="evidence" value="ECO:0007669"/>
    <property type="project" value="InterPro"/>
</dbReference>
<proteinExistence type="predicted"/>
<dbReference type="PANTHER" id="PTHR30105">
    <property type="entry name" value="UNCHARACTERIZED YIBQ-RELATED"/>
    <property type="match status" value="1"/>
</dbReference>
<dbReference type="Proteomes" id="UP000198145">
    <property type="component" value="Unassembled WGS sequence"/>
</dbReference>
<accession>A0A246F7F8</accession>
<dbReference type="RefSeq" id="WP_088420219.1">
    <property type="nucleotide sequence ID" value="NZ_NJBA01000007.1"/>
</dbReference>
<feature type="chain" id="PRO_5013349262" description="Divergent polysaccharide deacetylase family protein" evidence="1">
    <location>
        <begin position="23"/>
        <end position="260"/>
    </location>
</feature>
<dbReference type="Gene3D" id="3.20.20.370">
    <property type="entry name" value="Glycoside hydrolase/deacetylase"/>
    <property type="match status" value="1"/>
</dbReference>
<evidence type="ECO:0000313" key="3">
    <source>
        <dbReference type="Proteomes" id="UP000198145"/>
    </source>
</evidence>
<comment type="caution">
    <text evidence="2">The sequence shown here is derived from an EMBL/GenBank/DDBJ whole genome shotgun (WGS) entry which is preliminary data.</text>
</comment>
<keyword evidence="1" id="KW-0732">Signal</keyword>
<name>A0A246F7F8_PSENT</name>